<feature type="signal peptide" evidence="2">
    <location>
        <begin position="1"/>
        <end position="21"/>
    </location>
</feature>
<keyword evidence="1" id="KW-0812">Transmembrane</keyword>
<evidence type="ECO:0000313" key="4">
    <source>
        <dbReference type="Proteomes" id="UP000515159"/>
    </source>
</evidence>
<keyword evidence="2" id="KW-0732">Signal</keyword>
<dbReference type="RefSeq" id="XP_033805497.1">
    <property type="nucleotide sequence ID" value="XM_033949606.1"/>
</dbReference>
<keyword evidence="1" id="KW-0472">Membrane</keyword>
<name>A0A6P8R5V9_GEOSA</name>
<protein>
    <submittedName>
        <fullName evidence="5">Uncharacterized protein LOC117362730 isoform X1</fullName>
    </submittedName>
    <submittedName>
        <fullName evidence="6">Uncharacterized protein LOC117362733 isoform X1</fullName>
    </submittedName>
    <submittedName>
        <fullName evidence="7">Uncharacterized protein LOC117362736 isoform X1</fullName>
    </submittedName>
</protein>
<evidence type="ECO:0000256" key="2">
    <source>
        <dbReference type="SAM" id="SignalP"/>
    </source>
</evidence>
<proteinExistence type="predicted"/>
<dbReference type="SUPFAM" id="SSF51283">
    <property type="entry name" value="dUTPase-like"/>
    <property type="match status" value="1"/>
</dbReference>
<gene>
    <name evidence="6" type="primary">LOC117362733</name>
    <name evidence="5" type="synonym">LOC117362730</name>
    <name evidence="7" type="synonym">LOC117362736</name>
</gene>
<dbReference type="Pfam" id="PF00692">
    <property type="entry name" value="dUTPase"/>
    <property type="match status" value="1"/>
</dbReference>
<evidence type="ECO:0000259" key="3">
    <source>
        <dbReference type="Pfam" id="PF00692"/>
    </source>
</evidence>
<evidence type="ECO:0000313" key="6">
    <source>
        <dbReference type="RefSeq" id="XP_033805509.1"/>
    </source>
</evidence>
<dbReference type="RefSeq" id="XP_033805518.1">
    <property type="nucleotide sequence ID" value="XM_033949627.1"/>
</dbReference>
<dbReference type="Proteomes" id="UP000515159">
    <property type="component" value="Chromosome 6"/>
</dbReference>
<dbReference type="OrthoDB" id="9908551at2759"/>
<dbReference type="InterPro" id="IPR029054">
    <property type="entry name" value="dUTPase-like"/>
</dbReference>
<dbReference type="KEGG" id="gsh:117362730"/>
<keyword evidence="4" id="KW-1185">Reference proteome</keyword>
<evidence type="ECO:0000256" key="1">
    <source>
        <dbReference type="SAM" id="Phobius"/>
    </source>
</evidence>
<feature type="transmembrane region" description="Helical" evidence="1">
    <location>
        <begin position="665"/>
        <end position="689"/>
    </location>
</feature>
<sequence>MCFFSLFFLLMTMCFPSRIYTDPQYHIPPLELWRTQRKIPKEHYGQLATRSSYASKGIIVLGGVIDADYQGEVRETLIVLCVFTVLGIVSLGHVEGWTLARRLVLDDNARFQWGWRSATSRRQQEKFSCEKGQRCTIANITTNVDIWKGPHNDRRGYIFYALYQSQVVVNVTAHVSLLCCLKTVFPELNMKQKWQAIQNCSTWNGTVLHMTLEDPKYFVCTNASLIKNRTTWADFIIFVNIDSAKIDPGQVKRLPSTCEMVGQHAEQTRVQFKITFPPSSRCRYRRAWYDTILGGFGTITGTINSYDIESLANRLHNAGSKINNALTIQANWMPTIWYPMTLAAGVDNDMLDLFNASNSLTFLVDTNITHIINWTICSLQTLQQQQQKNVFQTQLLTANEQVWRTVFSDIIRAGHWLQIPSSGIRCEETLCQGYFTIYNVTKQSIMCKYIVMPLLIGSAPNQHFWTPTFYGQVIDMYNRTHDLTFCDNTLNGKVCKLQSAVYEPCLLQNTVNKCEWTIMPITYRYMVEIAPQVVCVVTDQPVIPGMAVPFSGCIHNISVLHWENDTFILTSDVDKNVAIIWNSTKWDVPNWDVNLTRFKNILTQSTKIQSAIRYLNQSIMAHQLTTTIAADSIVTIGSGIADATSHHWWDIFLGYSPSAKTTLDWIIHPLLIVVILVIILSIWNCYVAYGICCKQQKVMMVTYNTHC</sequence>
<dbReference type="KEGG" id="gsh:117362736"/>
<evidence type="ECO:0000313" key="7">
    <source>
        <dbReference type="RefSeq" id="XP_033805518.1"/>
    </source>
</evidence>
<dbReference type="AlphaFoldDB" id="A0A6P8R5V9"/>
<dbReference type="GeneID" id="117362733"/>
<dbReference type="KEGG" id="gsh:117362733"/>
<accession>A0A6P8R5V9</accession>
<dbReference type="Gene3D" id="2.70.40.10">
    <property type="match status" value="1"/>
</dbReference>
<feature type="chain" id="PRO_5044654083" evidence="2">
    <location>
        <begin position="22"/>
        <end position="707"/>
    </location>
</feature>
<organism evidence="4 6">
    <name type="scientific">Geotrypetes seraphini</name>
    <name type="common">Gaboon caecilian</name>
    <name type="synonym">Caecilia seraphini</name>
    <dbReference type="NCBI Taxonomy" id="260995"/>
    <lineage>
        <taxon>Eukaryota</taxon>
        <taxon>Metazoa</taxon>
        <taxon>Chordata</taxon>
        <taxon>Craniata</taxon>
        <taxon>Vertebrata</taxon>
        <taxon>Euteleostomi</taxon>
        <taxon>Amphibia</taxon>
        <taxon>Gymnophiona</taxon>
        <taxon>Geotrypetes</taxon>
    </lineage>
</organism>
<dbReference type="InterPro" id="IPR036157">
    <property type="entry name" value="dUTPase-like_sf"/>
</dbReference>
<evidence type="ECO:0000313" key="5">
    <source>
        <dbReference type="RefSeq" id="XP_033805497.1"/>
    </source>
</evidence>
<dbReference type="RefSeq" id="XP_033805509.1">
    <property type="nucleotide sequence ID" value="XM_033949618.1"/>
</dbReference>
<feature type="domain" description="dUTPase-like" evidence="3">
    <location>
        <begin position="38"/>
        <end position="74"/>
    </location>
</feature>
<reference evidence="5 6" key="1">
    <citation type="submission" date="2025-04" db="UniProtKB">
        <authorList>
            <consortium name="RefSeq"/>
        </authorList>
    </citation>
    <scope>IDENTIFICATION</scope>
</reference>
<keyword evidence="1" id="KW-1133">Transmembrane helix</keyword>